<dbReference type="Proteomes" id="UP001626549">
    <property type="component" value="Chromosome"/>
</dbReference>
<gene>
    <name evidence="2" type="ORF">R0137_01725</name>
</gene>
<sequence length="421" mass="45413">MQRFKTLSLSLQLPIMAAGCALLVGLCLLWLAATSSEYLQNERERLYGEALAQQVSATVREALQRGDLLSARASLQRFVDSSLAGGITIRDVEGMAMGTAGTVSGPNLTQYSAPIRIGEDTAGEVLVAVDSSAGQESRWRFLFSLLALAAALSLLVFMGTRFLAQRLATSLLALDSQLALPDTADQTLDNEVTRLQQSVEALPLDMLRSHAPVPAAATEFQQATILFIHLASLARYVDTLGESNLHRYTRRLQQIVQAAAQCYRGELIVTRPFGVVISFSPQPNAGSEALRAASCARLIALISLGLQKRTNLSLELAMALGQCEQGMDQATDIYPQLHLQGAIDDLRDACLRHKRYPTILLSQSALADEQLAAAAQVEETSDQSTGVSELISLAREQEDLVAHQAEMIVERIKPSVAPGGD</sequence>
<feature type="transmembrane region" description="Helical" evidence="1">
    <location>
        <begin position="12"/>
        <end position="33"/>
    </location>
</feature>
<keyword evidence="1" id="KW-0472">Membrane</keyword>
<dbReference type="PROSITE" id="PS51257">
    <property type="entry name" value="PROKAR_LIPOPROTEIN"/>
    <property type="match status" value="1"/>
</dbReference>
<evidence type="ECO:0000313" key="3">
    <source>
        <dbReference type="Proteomes" id="UP001626549"/>
    </source>
</evidence>
<organism evidence="2 3">
    <name type="scientific">Congregibacter brevis</name>
    <dbReference type="NCBI Taxonomy" id="3081201"/>
    <lineage>
        <taxon>Bacteria</taxon>
        <taxon>Pseudomonadati</taxon>
        <taxon>Pseudomonadota</taxon>
        <taxon>Gammaproteobacteria</taxon>
        <taxon>Cellvibrionales</taxon>
        <taxon>Halieaceae</taxon>
        <taxon>Congregibacter</taxon>
    </lineage>
</organism>
<evidence type="ECO:0000313" key="2">
    <source>
        <dbReference type="EMBL" id="WOJ97303.1"/>
    </source>
</evidence>
<dbReference type="RefSeq" id="WP_407328064.1">
    <property type="nucleotide sequence ID" value="NZ_CP136865.1"/>
</dbReference>
<name>A0ABZ0ICN4_9GAMM</name>
<feature type="transmembrane region" description="Helical" evidence="1">
    <location>
        <begin position="141"/>
        <end position="164"/>
    </location>
</feature>
<keyword evidence="3" id="KW-1185">Reference proteome</keyword>
<keyword evidence="1" id="KW-0812">Transmembrane</keyword>
<dbReference type="EMBL" id="CP136865">
    <property type="protein sequence ID" value="WOJ97303.1"/>
    <property type="molecule type" value="Genomic_DNA"/>
</dbReference>
<dbReference type="InterPro" id="IPR029787">
    <property type="entry name" value="Nucleotide_cyclase"/>
</dbReference>
<protein>
    <recommendedName>
        <fullName evidence="4">GGDEF domain-containing protein, diguanylate cyclase (C-di-GMP synthetase) or its enzymatically inactive variants</fullName>
    </recommendedName>
</protein>
<keyword evidence="1" id="KW-1133">Transmembrane helix</keyword>
<accession>A0ABZ0ICN4</accession>
<evidence type="ECO:0008006" key="4">
    <source>
        <dbReference type="Google" id="ProtNLM"/>
    </source>
</evidence>
<proteinExistence type="predicted"/>
<reference evidence="2 3" key="1">
    <citation type="submission" date="2023-10" db="EMBL/GenBank/DDBJ databases">
        <title>Two novel species belonging to the OM43/NOR5 clade.</title>
        <authorList>
            <person name="Park M."/>
        </authorList>
    </citation>
    <scope>NUCLEOTIDE SEQUENCE [LARGE SCALE GENOMIC DNA]</scope>
    <source>
        <strain evidence="2 3">IMCC45268</strain>
    </source>
</reference>
<dbReference type="SUPFAM" id="SSF55073">
    <property type="entry name" value="Nucleotide cyclase"/>
    <property type="match status" value="1"/>
</dbReference>
<evidence type="ECO:0000256" key="1">
    <source>
        <dbReference type="SAM" id="Phobius"/>
    </source>
</evidence>